<dbReference type="PANTHER" id="PTHR21012:SF0">
    <property type="entry name" value="ASPARTATE 1-DECARBOXYLASE"/>
    <property type="match status" value="1"/>
</dbReference>
<keyword evidence="8 9" id="KW-0670">Pyruvate</keyword>
<dbReference type="EC" id="4.1.1.11" evidence="9"/>
<dbReference type="GO" id="GO:0005829">
    <property type="term" value="C:cytosol"/>
    <property type="evidence" value="ECO:0007669"/>
    <property type="project" value="TreeGrafter"/>
</dbReference>
<evidence type="ECO:0000313" key="14">
    <source>
        <dbReference type="EMBL" id="XCN72026.1"/>
    </source>
</evidence>
<feature type="active site" description="Schiff-base intermediate with substrate; via pyruvic acid" evidence="9 10">
    <location>
        <position position="25"/>
    </location>
</feature>
<keyword evidence="2 9" id="KW-0566">Pantothenate biosynthesis</keyword>
<evidence type="ECO:0000256" key="6">
    <source>
        <dbReference type="ARBA" id="ARBA00023239"/>
    </source>
</evidence>
<name>A0AAU8LT06_9BACT</name>
<comment type="catalytic activity">
    <reaction evidence="9">
        <text>L-aspartate + H(+) = beta-alanine + CO2</text>
        <dbReference type="Rhea" id="RHEA:19497"/>
        <dbReference type="ChEBI" id="CHEBI:15378"/>
        <dbReference type="ChEBI" id="CHEBI:16526"/>
        <dbReference type="ChEBI" id="CHEBI:29991"/>
        <dbReference type="ChEBI" id="CHEBI:57966"/>
        <dbReference type="EC" id="4.1.1.11"/>
    </reaction>
</comment>
<comment type="similarity">
    <text evidence="9">Belongs to the PanD family.</text>
</comment>
<dbReference type="InterPro" id="IPR009010">
    <property type="entry name" value="Asp_de-COase-like_dom_sf"/>
</dbReference>
<evidence type="ECO:0000256" key="4">
    <source>
        <dbReference type="ARBA" id="ARBA00022813"/>
    </source>
</evidence>
<dbReference type="KEGG" id="eaj:Q3M24_17180"/>
<dbReference type="GO" id="GO:0004068">
    <property type="term" value="F:aspartate 1-decarboxylase activity"/>
    <property type="evidence" value="ECO:0007669"/>
    <property type="project" value="UniProtKB-UniRule"/>
</dbReference>
<comment type="PTM">
    <text evidence="9 12">Is synthesized initially as an inactive proenzyme, which is activated by self-cleavage at a specific serine bond to produce a beta-subunit with a hydroxyl group at its C-terminus and an alpha-subunit with a pyruvoyl group at its N-terminus.</text>
</comment>
<dbReference type="NCBIfam" id="TIGR00223">
    <property type="entry name" value="panD"/>
    <property type="match status" value="1"/>
</dbReference>
<evidence type="ECO:0000256" key="11">
    <source>
        <dbReference type="PIRSR" id="PIRSR006246-2"/>
    </source>
</evidence>
<dbReference type="SUPFAM" id="SSF50692">
    <property type="entry name" value="ADC-like"/>
    <property type="match status" value="1"/>
</dbReference>
<feature type="binding site" evidence="9 11">
    <location>
        <position position="57"/>
    </location>
    <ligand>
        <name>substrate</name>
    </ligand>
</feature>
<accession>A0AAU8LT06</accession>
<protein>
    <recommendedName>
        <fullName evidence="9">Aspartate 1-decarboxylase</fullName>
        <ecNumber evidence="9">4.1.1.11</ecNumber>
    </recommendedName>
    <alternativeName>
        <fullName evidence="9">Aspartate alpha-decarboxylase</fullName>
    </alternativeName>
    <component>
        <recommendedName>
            <fullName evidence="9">Aspartate 1-decarboxylase beta chain</fullName>
        </recommendedName>
    </component>
    <component>
        <recommendedName>
            <fullName evidence="9">Aspartate 1-decarboxylase alpha chain</fullName>
        </recommendedName>
    </component>
</protein>
<evidence type="ECO:0000256" key="10">
    <source>
        <dbReference type="PIRSR" id="PIRSR006246-1"/>
    </source>
</evidence>
<comment type="subunit">
    <text evidence="9">Heterooctamer of four alpha and four beta subunits.</text>
</comment>
<keyword evidence="1 9" id="KW-0963">Cytoplasm</keyword>
<dbReference type="EMBL" id="CP159373">
    <property type="protein sequence ID" value="XCN72026.1"/>
    <property type="molecule type" value="Genomic_DNA"/>
</dbReference>
<dbReference type="GO" id="GO:0015940">
    <property type="term" value="P:pantothenate biosynthetic process"/>
    <property type="evidence" value="ECO:0007669"/>
    <property type="project" value="UniProtKB-UniRule"/>
</dbReference>
<reference evidence="14" key="1">
    <citation type="journal article" date="2024" name="Syst. Appl. Microbiol.">
        <title>First single-strain enrichments of Electrothrix cable bacteria, description of E. aestuarii sp. nov. and E. rattekaaiensis sp. nov., and proposal of a cable bacteria taxonomy following the rules of the SeqCode.</title>
        <authorList>
            <person name="Plum-Jensen L.E."/>
            <person name="Schramm A."/>
            <person name="Marshall I.P.G."/>
        </authorList>
    </citation>
    <scope>NUCLEOTIDE SEQUENCE</scope>
    <source>
        <strain evidence="14">Rat1</strain>
    </source>
</reference>
<dbReference type="PIRSF" id="PIRSF006246">
    <property type="entry name" value="Asp_decarbox"/>
    <property type="match status" value="1"/>
</dbReference>
<keyword evidence="3 9" id="KW-0210">Decarboxylase</keyword>
<evidence type="ECO:0000256" key="9">
    <source>
        <dbReference type="HAMAP-Rule" id="MF_00446"/>
    </source>
</evidence>
<feature type="chain" id="PRO_5043066776" description="Aspartate 1-decarboxylase beta chain" evidence="9 13">
    <location>
        <begin position="1"/>
        <end position="24"/>
    </location>
</feature>
<feature type="modified residue" description="Pyruvic acid (Ser)" evidence="9 12">
    <location>
        <position position="25"/>
    </location>
</feature>
<evidence type="ECO:0000256" key="12">
    <source>
        <dbReference type="PIRSR" id="PIRSR006246-3"/>
    </source>
</evidence>
<comment type="cofactor">
    <cofactor evidence="9 10">
        <name>pyruvate</name>
        <dbReference type="ChEBI" id="CHEBI:15361"/>
    </cofactor>
    <text evidence="9 10">Binds 1 pyruvoyl group covalently per subunit.</text>
</comment>
<comment type="subcellular location">
    <subcellularLocation>
        <location evidence="9">Cytoplasm</location>
    </subcellularLocation>
</comment>
<sequence>MQRTMLKSKIHRATITEADLNYDGSIAIDENLLEAADIRPFERVKIYNINNGERFDTYAIQGERGSGIIGLNGAAARKGHTGDLIIIVTYAEYDESELTDFAPKIILCDEKNGIRKLIDK</sequence>
<dbReference type="AlphaFoldDB" id="A0AAU8LT06"/>
<dbReference type="Gene3D" id="2.40.40.20">
    <property type="match status" value="1"/>
</dbReference>
<evidence type="ECO:0000256" key="7">
    <source>
        <dbReference type="ARBA" id="ARBA00023270"/>
    </source>
</evidence>
<comment type="pathway">
    <text evidence="9">Cofactor biosynthesis; (R)-pantothenate biosynthesis; beta-alanine from L-aspartate: step 1/1.</text>
</comment>
<keyword evidence="7 9" id="KW-0704">Schiff base</keyword>
<keyword evidence="6 9" id="KW-0456">Lyase</keyword>
<dbReference type="InterPro" id="IPR003190">
    <property type="entry name" value="Asp_decarbox"/>
</dbReference>
<evidence type="ECO:0000256" key="1">
    <source>
        <dbReference type="ARBA" id="ARBA00022490"/>
    </source>
</evidence>
<keyword evidence="5 9" id="KW-0865">Zymogen</keyword>
<proteinExistence type="inferred from homology"/>
<reference evidence="14" key="2">
    <citation type="submission" date="2024-06" db="EMBL/GenBank/DDBJ databases">
        <authorList>
            <person name="Plum-Jensen L.E."/>
            <person name="Schramm A."/>
            <person name="Marshall I.P.G."/>
        </authorList>
    </citation>
    <scope>NUCLEOTIDE SEQUENCE</scope>
    <source>
        <strain evidence="14">Rat1</strain>
    </source>
</reference>
<dbReference type="CDD" id="cd06919">
    <property type="entry name" value="Asp_decarbox"/>
    <property type="match status" value="1"/>
</dbReference>
<dbReference type="GO" id="GO:0006523">
    <property type="term" value="P:alanine biosynthetic process"/>
    <property type="evidence" value="ECO:0007669"/>
    <property type="project" value="InterPro"/>
</dbReference>
<dbReference type="PANTHER" id="PTHR21012">
    <property type="entry name" value="ASPARTATE 1-DECARBOXYLASE"/>
    <property type="match status" value="1"/>
</dbReference>
<comment type="function">
    <text evidence="9">Catalyzes the pyruvoyl-dependent decarboxylation of aspartate to produce beta-alanine.</text>
</comment>
<evidence type="ECO:0000256" key="5">
    <source>
        <dbReference type="ARBA" id="ARBA00023145"/>
    </source>
</evidence>
<evidence type="ECO:0000256" key="13">
    <source>
        <dbReference type="PIRSR" id="PIRSR006246-5"/>
    </source>
</evidence>
<feature type="active site" description="Proton donor" evidence="9 10">
    <location>
        <position position="58"/>
    </location>
</feature>
<evidence type="ECO:0000256" key="2">
    <source>
        <dbReference type="ARBA" id="ARBA00022655"/>
    </source>
</evidence>
<evidence type="ECO:0000256" key="3">
    <source>
        <dbReference type="ARBA" id="ARBA00022793"/>
    </source>
</evidence>
<dbReference type="Pfam" id="PF02261">
    <property type="entry name" value="Asp_decarbox"/>
    <property type="match status" value="1"/>
</dbReference>
<keyword evidence="4 9" id="KW-0068">Autocatalytic cleavage</keyword>
<feature type="binding site" evidence="9 11">
    <location>
        <begin position="73"/>
        <end position="75"/>
    </location>
    <ligand>
        <name>substrate</name>
    </ligand>
</feature>
<evidence type="ECO:0000256" key="8">
    <source>
        <dbReference type="ARBA" id="ARBA00023317"/>
    </source>
</evidence>
<gene>
    <name evidence="9 14" type="primary">panD</name>
    <name evidence="14" type="ORF">Q3M24_17180</name>
</gene>
<organism evidence="14">
    <name type="scientific">Candidatus Electrothrix aestuarii</name>
    <dbReference type="NCBI Taxonomy" id="3062594"/>
    <lineage>
        <taxon>Bacteria</taxon>
        <taxon>Pseudomonadati</taxon>
        <taxon>Thermodesulfobacteriota</taxon>
        <taxon>Desulfobulbia</taxon>
        <taxon>Desulfobulbales</taxon>
        <taxon>Desulfobulbaceae</taxon>
        <taxon>Candidatus Electrothrix</taxon>
    </lineage>
</organism>
<feature type="chain" id="PRO_5043066775" description="Aspartate 1-decarboxylase alpha chain" evidence="9 13">
    <location>
        <begin position="25"/>
        <end position="120"/>
    </location>
</feature>
<dbReference type="HAMAP" id="MF_00446">
    <property type="entry name" value="PanD"/>
    <property type="match status" value="1"/>
</dbReference>